<dbReference type="GeneID" id="98290903"/>
<evidence type="ECO:0000313" key="1">
    <source>
        <dbReference type="EMBL" id="WEL19833.1"/>
    </source>
</evidence>
<evidence type="ECO:0000313" key="2">
    <source>
        <dbReference type="Proteomes" id="UP001218034"/>
    </source>
</evidence>
<dbReference type="Proteomes" id="UP001218034">
    <property type="component" value="Chromosome"/>
</dbReference>
<gene>
    <name evidence="1" type="ORF">SVXNc_0826</name>
</gene>
<protein>
    <submittedName>
        <fullName evidence="1">Uncharacterized protein</fullName>
    </submittedName>
</protein>
<sequence>MKAQTQALTTVLITTVVIGAAASTYIWGQPIIDKQESQSDIDGLERQVTEIHSLVDDVSRSGSNHRSNMEISLTQGSLEVNDEGNYIQVTAPAENSPYAPGWTLIEGNARQNVSIWGGDFASEESSPGVIAVKTTESRASDTIEYRIEFRNRRTGEGLERVELSPVGRTTGTGDFTLSLTNRGRSIDSSYEISTGETFQLTKTVVEVDIQ</sequence>
<name>A0ABY8CF30_9ARCH</name>
<proteinExistence type="predicted"/>
<dbReference type="RefSeq" id="WP_347721665.1">
    <property type="nucleotide sequence ID" value="NZ_CP104395.1"/>
</dbReference>
<reference evidence="1 2" key="1">
    <citation type="submission" date="2022-09" db="EMBL/GenBank/DDBJ databases">
        <title>Xylan utilization by haloarchaea-nanohaloarchaea associations.</title>
        <authorList>
            <person name="Yakimov M."/>
        </authorList>
    </citation>
    <scope>NUCLEOTIDE SEQUENCE [LARGE SCALE GENOMIC DNA]</scope>
    <source>
        <strain evidence="1 2">SVXNc</strain>
    </source>
</reference>
<organism evidence="1 2">
    <name type="scientific">Candidatus Nanohalococcus occultus</name>
    <dbReference type="NCBI Taxonomy" id="2978047"/>
    <lineage>
        <taxon>Archaea</taxon>
        <taxon>Candidatus Nanohalarchaeota</taxon>
        <taxon>Candidatus Nanohalarchaeota incertae sedis</taxon>
        <taxon>Candidatus Nanohalococcus</taxon>
    </lineage>
</organism>
<accession>A0ABY8CF30</accession>
<keyword evidence="2" id="KW-1185">Reference proteome</keyword>
<dbReference type="EMBL" id="CP104395">
    <property type="protein sequence ID" value="WEL19833.1"/>
    <property type="molecule type" value="Genomic_DNA"/>
</dbReference>